<protein>
    <submittedName>
        <fullName evidence="1">Uncharacterized protein</fullName>
    </submittedName>
</protein>
<accession>A0A4R1R9I5</accession>
<gene>
    <name evidence="1" type="ORF">EDC14_102961</name>
</gene>
<keyword evidence="2" id="KW-1185">Reference proteome</keyword>
<organism evidence="1 2">
    <name type="scientific">Hydrogenispora ethanolica</name>
    <dbReference type="NCBI Taxonomy" id="1082276"/>
    <lineage>
        <taxon>Bacteria</taxon>
        <taxon>Bacillati</taxon>
        <taxon>Bacillota</taxon>
        <taxon>Hydrogenispora</taxon>
    </lineage>
</organism>
<evidence type="ECO:0000313" key="1">
    <source>
        <dbReference type="EMBL" id="TCL62032.1"/>
    </source>
</evidence>
<evidence type="ECO:0000313" key="2">
    <source>
        <dbReference type="Proteomes" id="UP000295008"/>
    </source>
</evidence>
<dbReference type="AlphaFoldDB" id="A0A4R1R9I5"/>
<dbReference type="RefSeq" id="WP_132016023.1">
    <property type="nucleotide sequence ID" value="NZ_SLUN01000029.1"/>
</dbReference>
<dbReference type="OrthoDB" id="5514228at2"/>
<name>A0A4R1R9I5_HYDET</name>
<dbReference type="Proteomes" id="UP000295008">
    <property type="component" value="Unassembled WGS sequence"/>
</dbReference>
<comment type="caution">
    <text evidence="1">The sequence shown here is derived from an EMBL/GenBank/DDBJ whole genome shotgun (WGS) entry which is preliminary data.</text>
</comment>
<sequence>MAFVKYQKEKNKKGISAKTIGINRKGRFAFYKPVVEKYLQDSSYVELFFDPDAKKVGILPVQEPSVDAFKIQGKTTKMIVAKKFLNRFQIPVEDKRYDFEYEDGMLIVQL</sequence>
<dbReference type="EMBL" id="SLUN01000029">
    <property type="protein sequence ID" value="TCL62032.1"/>
    <property type="molecule type" value="Genomic_DNA"/>
</dbReference>
<reference evidence="1 2" key="1">
    <citation type="submission" date="2019-03" db="EMBL/GenBank/DDBJ databases">
        <title>Genomic Encyclopedia of Type Strains, Phase IV (KMG-IV): sequencing the most valuable type-strain genomes for metagenomic binning, comparative biology and taxonomic classification.</title>
        <authorList>
            <person name="Goeker M."/>
        </authorList>
    </citation>
    <scope>NUCLEOTIDE SEQUENCE [LARGE SCALE GENOMIC DNA]</scope>
    <source>
        <strain evidence="1 2">LX-B</strain>
    </source>
</reference>
<proteinExistence type="predicted"/>